<evidence type="ECO:0000313" key="2">
    <source>
        <dbReference type="Proteomes" id="UP001610446"/>
    </source>
</evidence>
<evidence type="ECO:0000313" key="1">
    <source>
        <dbReference type="EMBL" id="KAL2839055.1"/>
    </source>
</evidence>
<proteinExistence type="predicted"/>
<name>A0ABR4JG92_9EURO</name>
<sequence length="108" mass="12537">MHTTPQGNYRQAVIFCFCLPARSTLLWGRSWRRDWPVLCPQCLDLRVVALYELCSLSPRRNEAIEHLSDDRTANAKNSSLNLILERKISAEMLYRTFWTFCVTLAASK</sequence>
<reference evidence="1 2" key="1">
    <citation type="submission" date="2024-07" db="EMBL/GenBank/DDBJ databases">
        <title>Section-level genome sequencing and comparative genomics of Aspergillus sections Usti and Cavernicolus.</title>
        <authorList>
            <consortium name="Lawrence Berkeley National Laboratory"/>
            <person name="Nybo J.L."/>
            <person name="Vesth T.C."/>
            <person name="Theobald S."/>
            <person name="Frisvad J.C."/>
            <person name="Larsen T.O."/>
            <person name="Kjaerboelling I."/>
            <person name="Rothschild-Mancinelli K."/>
            <person name="Lyhne E.K."/>
            <person name="Kogle M.E."/>
            <person name="Barry K."/>
            <person name="Clum A."/>
            <person name="Na H."/>
            <person name="Ledsgaard L."/>
            <person name="Lin J."/>
            <person name="Lipzen A."/>
            <person name="Kuo A."/>
            <person name="Riley R."/>
            <person name="Mondo S."/>
            <person name="Labutti K."/>
            <person name="Haridas S."/>
            <person name="Pangalinan J."/>
            <person name="Salamov A.A."/>
            <person name="Simmons B.A."/>
            <person name="Magnuson J.K."/>
            <person name="Chen J."/>
            <person name="Drula E."/>
            <person name="Henrissat B."/>
            <person name="Wiebenga A."/>
            <person name="Lubbers R.J."/>
            <person name="Gomes A.C."/>
            <person name="Makela M.R."/>
            <person name="Stajich J."/>
            <person name="Grigoriev I.V."/>
            <person name="Mortensen U.H."/>
            <person name="De Vries R.P."/>
            <person name="Baker S.E."/>
            <person name="Andersen M.R."/>
        </authorList>
    </citation>
    <scope>NUCLEOTIDE SEQUENCE [LARGE SCALE GENOMIC DNA]</scope>
    <source>
        <strain evidence="1 2">CBS 123904</strain>
    </source>
</reference>
<accession>A0ABR4JG92</accession>
<protein>
    <submittedName>
        <fullName evidence="1">Uncharacterized protein</fullName>
    </submittedName>
</protein>
<keyword evidence="2" id="KW-1185">Reference proteome</keyword>
<comment type="caution">
    <text evidence="1">The sequence shown here is derived from an EMBL/GenBank/DDBJ whole genome shotgun (WGS) entry which is preliminary data.</text>
</comment>
<dbReference type="EMBL" id="JBFXLU010000138">
    <property type="protein sequence ID" value="KAL2839055.1"/>
    <property type="molecule type" value="Genomic_DNA"/>
</dbReference>
<organism evidence="1 2">
    <name type="scientific">Aspergillus pseudoustus</name>
    <dbReference type="NCBI Taxonomy" id="1810923"/>
    <lineage>
        <taxon>Eukaryota</taxon>
        <taxon>Fungi</taxon>
        <taxon>Dikarya</taxon>
        <taxon>Ascomycota</taxon>
        <taxon>Pezizomycotina</taxon>
        <taxon>Eurotiomycetes</taxon>
        <taxon>Eurotiomycetidae</taxon>
        <taxon>Eurotiales</taxon>
        <taxon>Aspergillaceae</taxon>
        <taxon>Aspergillus</taxon>
        <taxon>Aspergillus subgen. Nidulantes</taxon>
    </lineage>
</organism>
<dbReference type="Proteomes" id="UP001610446">
    <property type="component" value="Unassembled WGS sequence"/>
</dbReference>
<gene>
    <name evidence="1" type="ORF">BJY01DRAFT_250672</name>
</gene>